<dbReference type="KEGG" id="kbs:EPA93_23130"/>
<organism evidence="1 2">
    <name type="scientific">Ktedonosporobacter rubrisoli</name>
    <dbReference type="NCBI Taxonomy" id="2509675"/>
    <lineage>
        <taxon>Bacteria</taxon>
        <taxon>Bacillati</taxon>
        <taxon>Chloroflexota</taxon>
        <taxon>Ktedonobacteria</taxon>
        <taxon>Ktedonobacterales</taxon>
        <taxon>Ktedonosporobacteraceae</taxon>
        <taxon>Ktedonosporobacter</taxon>
    </lineage>
</organism>
<keyword evidence="2" id="KW-1185">Reference proteome</keyword>
<name>A0A4P6JT29_KTERU</name>
<proteinExistence type="predicted"/>
<accession>A0A4P6JT29</accession>
<reference evidence="1 2" key="1">
    <citation type="submission" date="2019-01" db="EMBL/GenBank/DDBJ databases">
        <title>Ktedonosporobacter rubrisoli SCAWS-G2.</title>
        <authorList>
            <person name="Huang Y."/>
            <person name="Yan B."/>
        </authorList>
    </citation>
    <scope>NUCLEOTIDE SEQUENCE [LARGE SCALE GENOMIC DNA]</scope>
    <source>
        <strain evidence="1 2">SCAWS-G2</strain>
    </source>
</reference>
<evidence type="ECO:0000313" key="1">
    <source>
        <dbReference type="EMBL" id="QBD78717.1"/>
    </source>
</evidence>
<dbReference type="Proteomes" id="UP000290365">
    <property type="component" value="Chromosome"/>
</dbReference>
<dbReference type="RefSeq" id="WP_129889770.1">
    <property type="nucleotide sequence ID" value="NZ_CP035758.1"/>
</dbReference>
<dbReference type="EMBL" id="CP035758">
    <property type="protein sequence ID" value="QBD78717.1"/>
    <property type="molecule type" value="Genomic_DNA"/>
</dbReference>
<dbReference type="AlphaFoldDB" id="A0A4P6JT29"/>
<gene>
    <name evidence="1" type="ORF">EPA93_23130</name>
</gene>
<sequence>MAEEKSSIVVGVFIDRNRAERAIDKLHRAGYREAICWLKQKEGIARIASRMAADARRNEDMIVIANDDISEALLALGMPREEVYYYCEEIAARRIVIVLDTELRSMEAKDILRRCGAYDITVPRCDRPFIVNPVDARIGVRDDAYSPNIPMMGDR</sequence>
<dbReference type="OrthoDB" id="165093at2"/>
<protein>
    <submittedName>
        <fullName evidence="1">Uncharacterized protein</fullName>
    </submittedName>
</protein>
<evidence type="ECO:0000313" key="2">
    <source>
        <dbReference type="Proteomes" id="UP000290365"/>
    </source>
</evidence>